<evidence type="ECO:0000313" key="1">
    <source>
        <dbReference type="EMBL" id="CUS57604.1"/>
    </source>
</evidence>
<dbReference type="AlphaFoldDB" id="A0A160U3U0"/>
<protein>
    <submittedName>
        <fullName evidence="1">Uncharacterized protein</fullName>
    </submittedName>
</protein>
<accession>A0A160U3U0</accession>
<reference evidence="1" key="1">
    <citation type="submission" date="2015-10" db="EMBL/GenBank/DDBJ databases">
        <authorList>
            <person name="Gilbert D.G."/>
        </authorList>
    </citation>
    <scope>NUCLEOTIDE SEQUENCE</scope>
</reference>
<proteinExistence type="predicted"/>
<organism evidence="1">
    <name type="scientific">hydrothermal vent metagenome</name>
    <dbReference type="NCBI Taxonomy" id="652676"/>
    <lineage>
        <taxon>unclassified sequences</taxon>
        <taxon>metagenomes</taxon>
        <taxon>ecological metagenomes</taxon>
    </lineage>
</organism>
<sequence>MMKSLKYVAAAGALGAATALATSPAYAQLGIGVGVDTDVDVGVGVRTADPHPRHRHETYVYDGYESGHWHTRHEIRREHRWNARYKGYDCYESFQYTWEDGERVRYDTTFCYNDNGRKYEPDGVRATVKVR</sequence>
<dbReference type="EMBL" id="CZQD01000046">
    <property type="protein sequence ID" value="CUS57604.1"/>
    <property type="molecule type" value="Genomic_DNA"/>
</dbReference>
<gene>
    <name evidence="1" type="ORF">MGWOODY_Hyp2300</name>
</gene>
<name>A0A160U3U0_9ZZZZ</name>